<evidence type="ECO:0000313" key="3">
    <source>
        <dbReference type="Proteomes" id="UP000175707"/>
    </source>
</evidence>
<protein>
    <submittedName>
        <fullName evidence="2">Uncharacterized protein</fullName>
    </submittedName>
</protein>
<accession>A0A1E7YZR6</accession>
<feature type="transmembrane region" description="Helical" evidence="1">
    <location>
        <begin position="68"/>
        <end position="99"/>
    </location>
</feature>
<evidence type="ECO:0000256" key="1">
    <source>
        <dbReference type="SAM" id="Phobius"/>
    </source>
</evidence>
<proteinExistence type="predicted"/>
<dbReference type="AlphaFoldDB" id="A0A1E7YZR6"/>
<dbReference type="Proteomes" id="UP000175707">
    <property type="component" value="Unassembled WGS sequence"/>
</dbReference>
<comment type="caution">
    <text evidence="2">The sequence shown here is derived from an EMBL/GenBank/DDBJ whole genome shotgun (WGS) entry which is preliminary data.</text>
</comment>
<gene>
    <name evidence="2" type="ORF">BAE30_03185</name>
</gene>
<reference evidence="2 3" key="1">
    <citation type="submission" date="2016-06" db="EMBL/GenBank/DDBJ databases">
        <title>Gene turnover analysis identifies the evolutionary adaptation of the extremophile Acidithiobacillus caldus.</title>
        <authorList>
            <person name="Zhang X."/>
        </authorList>
    </citation>
    <scope>NUCLEOTIDE SEQUENCE [LARGE SCALE GENOMIC DNA]</scope>
    <source>
        <strain evidence="2 3">S1</strain>
    </source>
</reference>
<keyword evidence="1" id="KW-0472">Membrane</keyword>
<evidence type="ECO:0000313" key="2">
    <source>
        <dbReference type="EMBL" id="OFC62020.1"/>
    </source>
</evidence>
<sequence>MSPRRLFKALLKRFALVLGATAGSWCLAEIGWALFYHYHGLVIERVYWAPEYLAWIQSFARASHHASVVAAMVFMVLPLFMVVVWLISWIVAGLGIFLASDHKGDV</sequence>
<keyword evidence="1" id="KW-0812">Transmembrane</keyword>
<dbReference type="EMBL" id="LZYH01000298">
    <property type="protein sequence ID" value="OFC62020.1"/>
    <property type="molecule type" value="Genomic_DNA"/>
</dbReference>
<keyword evidence="1" id="KW-1133">Transmembrane helix</keyword>
<name>A0A1E7YZR6_9PROT</name>
<organism evidence="2 3">
    <name type="scientific">Acidithiobacillus caldus</name>
    <dbReference type="NCBI Taxonomy" id="33059"/>
    <lineage>
        <taxon>Bacteria</taxon>
        <taxon>Pseudomonadati</taxon>
        <taxon>Pseudomonadota</taxon>
        <taxon>Acidithiobacillia</taxon>
        <taxon>Acidithiobacillales</taxon>
        <taxon>Acidithiobacillaceae</taxon>
        <taxon>Acidithiobacillus</taxon>
    </lineage>
</organism>